<dbReference type="KEGG" id="azm:DM194_14600"/>
<keyword evidence="2" id="KW-1185">Reference proteome</keyword>
<gene>
    <name evidence="1" type="ORF">DM194_14600</name>
</gene>
<reference evidence="1 2" key="1">
    <citation type="submission" date="2018-06" db="EMBL/GenBank/DDBJ databases">
        <title>Complete genome sequencing of Azospirillum sp. M2T2B2.</title>
        <authorList>
            <person name="Heo J."/>
            <person name="Kim S.-J."/>
            <person name="Kwon S.-W."/>
            <person name="Anandham R."/>
        </authorList>
    </citation>
    <scope>NUCLEOTIDE SEQUENCE [LARGE SCALE GENOMIC DNA]</scope>
    <source>
        <strain evidence="1 2">M2T2B2</strain>
        <plasmid evidence="1 2">unnamed1</plasmid>
    </source>
</reference>
<geneLocation type="plasmid" evidence="1 2">
    <name>unnamed1</name>
</geneLocation>
<accession>A0A2U9SAD1</accession>
<dbReference type="AlphaFoldDB" id="A0A2U9SAD1"/>
<name>A0A2U9SAD1_9PROT</name>
<sequence length="126" mass="14076">MPTILHSRPMPGSQKVLVVETKPPAICRRYEPRRLDIVLTNAGRYTRINGRSVIRCLMRETFVDVRSKSAHAFYEHAIVTFTRAAETFAMEMTENPRLPLAGAPAGSHELTIDDIDAMGLGRRSAP</sequence>
<dbReference type="Proteomes" id="UP000249605">
    <property type="component" value="Plasmid unnamed1"/>
</dbReference>
<organism evidence="1 2">
    <name type="scientific">Azospirillum ramasamyi</name>
    <dbReference type="NCBI Taxonomy" id="682998"/>
    <lineage>
        <taxon>Bacteria</taxon>
        <taxon>Pseudomonadati</taxon>
        <taxon>Pseudomonadota</taxon>
        <taxon>Alphaproteobacteria</taxon>
        <taxon>Rhodospirillales</taxon>
        <taxon>Azospirillaceae</taxon>
        <taxon>Azospirillum</taxon>
    </lineage>
</organism>
<proteinExistence type="predicted"/>
<dbReference type="EMBL" id="CP029830">
    <property type="protein sequence ID" value="AWU95536.1"/>
    <property type="molecule type" value="Genomic_DNA"/>
</dbReference>
<dbReference type="RefSeq" id="WP_111068302.1">
    <property type="nucleotide sequence ID" value="NZ_CP029830.1"/>
</dbReference>
<evidence type="ECO:0000313" key="2">
    <source>
        <dbReference type="Proteomes" id="UP000249605"/>
    </source>
</evidence>
<keyword evidence="1" id="KW-0614">Plasmid</keyword>
<protein>
    <submittedName>
        <fullName evidence="1">Uncharacterized protein</fullName>
    </submittedName>
</protein>
<evidence type="ECO:0000313" key="1">
    <source>
        <dbReference type="EMBL" id="AWU95536.1"/>
    </source>
</evidence>